<dbReference type="Pfam" id="PF13454">
    <property type="entry name" value="NAD_binding_9"/>
    <property type="match status" value="1"/>
</dbReference>
<evidence type="ECO:0000259" key="1">
    <source>
        <dbReference type="Pfam" id="PF13454"/>
    </source>
</evidence>
<name>A0A0D4C181_9MICC</name>
<organism evidence="2 3">
    <name type="scientific">Psychromicrobium lacuslunae</name>
    <dbReference type="NCBI Taxonomy" id="1618207"/>
    <lineage>
        <taxon>Bacteria</taxon>
        <taxon>Bacillati</taxon>
        <taxon>Actinomycetota</taxon>
        <taxon>Actinomycetes</taxon>
        <taxon>Micrococcales</taxon>
        <taxon>Micrococcaceae</taxon>
        <taxon>Psychromicrobium</taxon>
    </lineage>
</organism>
<reference evidence="2 3" key="1">
    <citation type="journal article" date="2015" name="Genome Announc.">
        <title>Complete Genome Sequencing of Protease-Producing Novel Arthrobacter sp. Strain IHBB 11108 Using PacBio Single-Molecule Real-Time Sequencing Technology.</title>
        <authorList>
            <person name="Kiran S."/>
            <person name="Swarnkar M.K."/>
            <person name="Pal M."/>
            <person name="Thakur R."/>
            <person name="Tewari R."/>
            <person name="Singh A.K."/>
            <person name="Gulati A."/>
        </authorList>
    </citation>
    <scope>NUCLEOTIDE SEQUENCE [LARGE SCALE GENOMIC DNA]</scope>
    <source>
        <strain evidence="2 3">IHBB 11108</strain>
    </source>
</reference>
<proteinExistence type="predicted"/>
<evidence type="ECO:0000313" key="2">
    <source>
        <dbReference type="EMBL" id="AJT42096.1"/>
    </source>
</evidence>
<dbReference type="AlphaFoldDB" id="A0A0D4C181"/>
<dbReference type="InterPro" id="IPR036188">
    <property type="entry name" value="FAD/NAD-bd_sf"/>
</dbReference>
<dbReference type="InterPro" id="IPR038732">
    <property type="entry name" value="HpyO/CreE_NAD-binding"/>
</dbReference>
<dbReference type="PANTHER" id="PTHR40254:SF1">
    <property type="entry name" value="BLR0577 PROTEIN"/>
    <property type="match status" value="1"/>
</dbReference>
<dbReference type="HOGENOM" id="CLU_016297_0_0_11"/>
<dbReference type="KEGG" id="ari:UM93_12335"/>
<dbReference type="InterPro" id="IPR052189">
    <property type="entry name" value="L-asp_N-monooxygenase_NS-form"/>
</dbReference>
<dbReference type="SUPFAM" id="SSF51905">
    <property type="entry name" value="FAD/NAD(P)-binding domain"/>
    <property type="match status" value="1"/>
</dbReference>
<protein>
    <recommendedName>
        <fullName evidence="1">FAD-dependent urate hydroxylase HpyO/Asp monooxygenase CreE-like FAD/NAD(P)-binding domain-containing protein</fullName>
    </recommendedName>
</protein>
<dbReference type="RefSeq" id="WP_045075878.1">
    <property type="nucleotide sequence ID" value="NZ_CP011005.1"/>
</dbReference>
<dbReference type="PANTHER" id="PTHR40254">
    <property type="entry name" value="BLR0577 PROTEIN"/>
    <property type="match status" value="1"/>
</dbReference>
<dbReference type="PATRIC" id="fig|1618207.4.peg.2503"/>
<dbReference type="Proteomes" id="UP000061839">
    <property type="component" value="Chromosome"/>
</dbReference>
<feature type="domain" description="FAD-dependent urate hydroxylase HpyO/Asp monooxygenase CreE-like FAD/NAD(P)-binding" evidence="1">
    <location>
        <begin position="13"/>
        <end position="179"/>
    </location>
</feature>
<evidence type="ECO:0000313" key="3">
    <source>
        <dbReference type="Proteomes" id="UP000061839"/>
    </source>
</evidence>
<dbReference type="EMBL" id="CP011005">
    <property type="protein sequence ID" value="AJT42096.1"/>
    <property type="molecule type" value="Genomic_DNA"/>
</dbReference>
<dbReference type="STRING" id="1618207.UM93_12335"/>
<keyword evidence="3" id="KW-1185">Reference proteome</keyword>
<accession>A0A0D4C181</accession>
<gene>
    <name evidence="2" type="ORF">UM93_12335</name>
</gene>
<dbReference type="OrthoDB" id="3653265at2"/>
<sequence length="619" mass="67302">MPRSRTSQSLRIAIIGAGPRGTSVLERLVSQLSARPDEPEIEVSIQLIDPFPPGPGRVWRTSQSELYLMNTQSFFPTVVPDQGVAAASVTGLSFDDWRAKFASQLKRVEFPSRALYGQYLHWTYQQILAALPAGVSVEWLQAEASNIARNSEGYRLSLQGANPEAAELQVDSVVLAVGHLPAKLNPEQAVFAKAAKEHQLGYWPPAIPADVDWSEVPAGEPVLVRGMGLNFFDLIGQWTQARGGSFQDTGLGPGQALRYLPSGQEPQILAASRRGAPYRAKAELQSYYPARVEMQFLTDLLAKPRQGQPGFQHDIWPALHKDIIWAYYNTLFESAPIELAKILNSEDWQVELTAFEASLPDQQRLDIEALAKPFAGRHFTSHREFDEAVLSELEADARGSAAGEADPVKMAIGALNKGRALIKDLVADGGITDASWLGELRGWFEPLAEGLASGPPALRIEQLAALARAGVVRFVGPDPRFKVAAEGYSASSPWVADEPWRAKYLVEAMSPTNQVLLSTSPLMQQLLASGLARPKAMLAADGEVVQSSGLEVTQPPYRLVSESGSVEEGIYLLGLQLSSTQWGTAIAAEAKSQYRSGYRTLLDADQIASDLLARLVVKG</sequence>